<dbReference type="EMBL" id="NWVC01000006">
    <property type="protein sequence ID" value="PCG13793.1"/>
    <property type="molecule type" value="Genomic_DNA"/>
</dbReference>
<gene>
    <name evidence="2" type="ORF">COA07_12905</name>
</gene>
<feature type="region of interest" description="Disordered" evidence="1">
    <location>
        <begin position="45"/>
        <end position="65"/>
    </location>
</feature>
<sequence>MIKDSVFAALDLANQRRAERRRFIKLAAGSTAVAGSLALLSACGGSNNDSTSPSPTPSPSPTATSTGVATDIGILQLALNLEYLEAQFYSIAVLGRPLPDASLTGSVGTRGAVTGGRSVGLTGTLAELAREIAYDEIAHVTALRSAITTAGGAALLINQPAINIDGGANGAFTAAARAAGLVGANETFDPYANEQNFLLAAFLFEDVGVTAYKGASPLITSATYLEAATGILAAEAYHAGLIRSELFARGTTAQLAANKIAAARDTLDGTGTRDAGIAVVDASGNPTGASNISAADGNGIAYSRSTAQVHNIVYLRRDAGIGGGFFPAGTNNSIEALRTSGATA</sequence>
<keyword evidence="3" id="KW-1185">Reference proteome</keyword>
<evidence type="ECO:0008006" key="4">
    <source>
        <dbReference type="Google" id="ProtNLM"/>
    </source>
</evidence>
<dbReference type="Proteomes" id="UP000218323">
    <property type="component" value="Unassembled WGS sequence"/>
</dbReference>
<accession>A0A2A4I7M4</accession>
<comment type="caution">
    <text evidence="2">The sequence shown here is derived from an EMBL/GenBank/DDBJ whole genome shotgun (WGS) entry which is preliminary data.</text>
</comment>
<dbReference type="Pfam" id="PF13668">
    <property type="entry name" value="Ferritin_2"/>
    <property type="match status" value="1"/>
</dbReference>
<dbReference type="SUPFAM" id="SSF47240">
    <property type="entry name" value="Ferritin-like"/>
    <property type="match status" value="1"/>
</dbReference>
<dbReference type="InterPro" id="IPR009078">
    <property type="entry name" value="Ferritin-like_SF"/>
</dbReference>
<dbReference type="RefSeq" id="WP_066712172.1">
    <property type="nucleotide sequence ID" value="NZ_JBHIWA010000018.1"/>
</dbReference>
<dbReference type="AlphaFoldDB" id="A0A2A4I7M4"/>
<organism evidence="2 3">
    <name type="scientific">Sphingomonas adhaesiva</name>
    <dbReference type="NCBI Taxonomy" id="28212"/>
    <lineage>
        <taxon>Bacteria</taxon>
        <taxon>Pseudomonadati</taxon>
        <taxon>Pseudomonadota</taxon>
        <taxon>Alphaproteobacteria</taxon>
        <taxon>Sphingomonadales</taxon>
        <taxon>Sphingomonadaceae</taxon>
        <taxon>Sphingomonas</taxon>
    </lineage>
</organism>
<evidence type="ECO:0000313" key="3">
    <source>
        <dbReference type="Proteomes" id="UP000218323"/>
    </source>
</evidence>
<dbReference type="InterPro" id="IPR052965">
    <property type="entry name" value="Pigment-catalase-like"/>
</dbReference>
<dbReference type="PANTHER" id="PTHR31694:SF26">
    <property type="entry name" value="OS05G0151100 PROTEIN"/>
    <property type="match status" value="1"/>
</dbReference>
<evidence type="ECO:0000256" key="1">
    <source>
        <dbReference type="SAM" id="MobiDB-lite"/>
    </source>
</evidence>
<evidence type="ECO:0000313" key="2">
    <source>
        <dbReference type="EMBL" id="PCG13793.1"/>
    </source>
</evidence>
<protein>
    <recommendedName>
        <fullName evidence="4">Ferritin-like domain-containing protein</fullName>
    </recommendedName>
</protein>
<dbReference type="PANTHER" id="PTHR31694">
    <property type="entry name" value="DESICCATION-LIKE PROTEIN"/>
    <property type="match status" value="1"/>
</dbReference>
<proteinExistence type="predicted"/>
<name>A0A2A4I7M4_9SPHN</name>
<reference evidence="2 3" key="1">
    <citation type="submission" date="2017-09" db="EMBL/GenBank/DDBJ databases">
        <title>Sphingomonas adhaesiva DSM 7418, whole genome shotgun sequence.</title>
        <authorList>
            <person name="Feng G."/>
            <person name="Zhu H."/>
        </authorList>
    </citation>
    <scope>NUCLEOTIDE SEQUENCE [LARGE SCALE GENOMIC DNA]</scope>
    <source>
        <strain evidence="2 3">DSM 7418</strain>
    </source>
</reference>